<sequence length="272" mass="30207">MAVVFSTDGLTPAEKVEATCAAMQEQSVPSTVELEDAARVESRMHVWQFGNARIFRSEMTGFRLIRTRRQIDAGPGDMLAIAMHEGCIGKQEQFGAQVRVLPNELMVMDLNSAYTYELEGGGASQCLHVPVDALGLRHEMIRNAASRLRASPIYEMVAIHLSEMTAKGDVLSTSSAASVLGESSIELTRTLLVSAYDTDYARDALNELLMPRIRAFVKQHLADNTLNADVIADAHDISPRQLYRLCARADISLEQWIISERLERAREELSRK</sequence>
<gene>
    <name evidence="2" type="ORF">DFR67_10631</name>
</gene>
<keyword evidence="3" id="KW-1185">Reference proteome</keyword>
<comment type="caution">
    <text evidence="2">The sequence shown here is derived from an EMBL/GenBank/DDBJ whole genome shotgun (WGS) entry which is preliminary data.</text>
</comment>
<accession>A0A318S1P2</accession>
<dbReference type="Proteomes" id="UP000247591">
    <property type="component" value="Unassembled WGS sequence"/>
</dbReference>
<evidence type="ECO:0000313" key="3">
    <source>
        <dbReference type="Proteomes" id="UP000247591"/>
    </source>
</evidence>
<organism evidence="2 3">
    <name type="scientific">Williamsia limnetica</name>
    <dbReference type="NCBI Taxonomy" id="882452"/>
    <lineage>
        <taxon>Bacteria</taxon>
        <taxon>Bacillati</taxon>
        <taxon>Actinomycetota</taxon>
        <taxon>Actinomycetes</taxon>
        <taxon>Mycobacteriales</taxon>
        <taxon>Nocardiaceae</taxon>
        <taxon>Williamsia</taxon>
    </lineage>
</organism>
<dbReference type="InterPro" id="IPR035418">
    <property type="entry name" value="AraC-bd_2"/>
</dbReference>
<dbReference type="AlphaFoldDB" id="A0A318S1P2"/>
<proteinExistence type="predicted"/>
<dbReference type="EMBL" id="QJSP01000006">
    <property type="protein sequence ID" value="PYE17328.1"/>
    <property type="molecule type" value="Genomic_DNA"/>
</dbReference>
<dbReference type="OrthoDB" id="9799345at2"/>
<name>A0A318S1P2_WILLI</name>
<evidence type="ECO:0000313" key="2">
    <source>
        <dbReference type="EMBL" id="PYE17328.1"/>
    </source>
</evidence>
<dbReference type="InterPro" id="IPR018060">
    <property type="entry name" value="HTH_AraC"/>
</dbReference>
<dbReference type="RefSeq" id="WP_110469607.1">
    <property type="nucleotide sequence ID" value="NZ_QJSP01000006.1"/>
</dbReference>
<dbReference type="Gene3D" id="1.10.10.60">
    <property type="entry name" value="Homeodomain-like"/>
    <property type="match status" value="1"/>
</dbReference>
<dbReference type="GO" id="GO:0043565">
    <property type="term" value="F:sequence-specific DNA binding"/>
    <property type="evidence" value="ECO:0007669"/>
    <property type="project" value="InterPro"/>
</dbReference>
<feature type="domain" description="HTH araC/xylS-type" evidence="1">
    <location>
        <begin position="211"/>
        <end position="272"/>
    </location>
</feature>
<dbReference type="Pfam" id="PF14525">
    <property type="entry name" value="AraC_binding_2"/>
    <property type="match status" value="1"/>
</dbReference>
<reference evidence="2 3" key="1">
    <citation type="submission" date="2018-06" db="EMBL/GenBank/DDBJ databases">
        <title>Genomic Encyclopedia of Type Strains, Phase IV (KMG-IV): sequencing the most valuable type-strain genomes for metagenomic binning, comparative biology and taxonomic classification.</title>
        <authorList>
            <person name="Goeker M."/>
        </authorList>
    </citation>
    <scope>NUCLEOTIDE SEQUENCE [LARGE SCALE GENOMIC DNA]</scope>
    <source>
        <strain evidence="2 3">DSM 45521</strain>
    </source>
</reference>
<protein>
    <submittedName>
        <fullName evidence="2">AraC-like protein</fullName>
    </submittedName>
</protein>
<dbReference type="GO" id="GO:0003700">
    <property type="term" value="F:DNA-binding transcription factor activity"/>
    <property type="evidence" value="ECO:0007669"/>
    <property type="project" value="InterPro"/>
</dbReference>
<dbReference type="PROSITE" id="PS01124">
    <property type="entry name" value="HTH_ARAC_FAMILY_2"/>
    <property type="match status" value="1"/>
</dbReference>
<evidence type="ECO:0000259" key="1">
    <source>
        <dbReference type="PROSITE" id="PS01124"/>
    </source>
</evidence>